<dbReference type="EMBL" id="MT142254">
    <property type="protein sequence ID" value="QJA76948.1"/>
    <property type="molecule type" value="Genomic_DNA"/>
</dbReference>
<keyword evidence="2" id="KW-0547">Nucleotide-binding</keyword>
<dbReference type="PANTHER" id="PTHR47396:SF1">
    <property type="entry name" value="ATP-DEPENDENT HELICASE IRC3-RELATED"/>
    <property type="match status" value="1"/>
</dbReference>
<sequence>MALSLMAAAVDKGHTVGFITSGRQLIFQIAKHLEKAGLDFSVLMNQAGDYDYSPGRSVQVISKDTLASRIGRIPWVAPDMMIVDEADVAISSTWLGLLEQSDWCIGLTATPCMGNGRGLPWYRDMTVAANYSELIAQGSLVEIEPYSPIRPDVSVIGRTGYDYHQGQSSELMRALIGHLPQTWLKINKDRVPTVAFCVDQAHTVGACEQYNGAGIKSSYILDRTPQDEREESFRQLESGDIDVLCSCATLSRGFDLPAVACAVLAKLTRSFRLYRQMLGRIMRTYPGKTKAILIDHSGAVHDMCERYGVAGWPSGDVEWKLGEDEAEAISSPGAEKEKQVREPYTCPQCGAMWESGGYRCPNCGWEQRKRGQPVMTKDGELKLVRRARKKRETNENQQFWMECLAIAAYKGRSYSSASGMFHSQTGEWPEEAGVGPVAAVHQSKMPVASLWPNFNRRKKKRA</sequence>
<keyword evidence="2" id="KW-0347">Helicase</keyword>
<feature type="domain" description="Helicase C-terminal" evidence="1">
    <location>
        <begin position="178"/>
        <end position="327"/>
    </location>
</feature>
<dbReference type="SMART" id="SM00490">
    <property type="entry name" value="HELICc"/>
    <property type="match status" value="1"/>
</dbReference>
<dbReference type="GO" id="GO:0004386">
    <property type="term" value="F:helicase activity"/>
    <property type="evidence" value="ECO:0007669"/>
    <property type="project" value="UniProtKB-KW"/>
</dbReference>
<dbReference type="InterPro" id="IPR050742">
    <property type="entry name" value="Helicase_Restrict-Modif_Enz"/>
</dbReference>
<name>A0A6M3K5D5_9ZZZZ</name>
<dbReference type="PANTHER" id="PTHR47396">
    <property type="entry name" value="TYPE I RESTRICTION ENZYME ECOKI R PROTEIN"/>
    <property type="match status" value="1"/>
</dbReference>
<gene>
    <name evidence="2" type="ORF">MM415A01398_0008</name>
</gene>
<protein>
    <submittedName>
        <fullName evidence="2">Putative helicase</fullName>
    </submittedName>
</protein>
<dbReference type="AlphaFoldDB" id="A0A6M3K5D5"/>
<dbReference type="GO" id="GO:0005829">
    <property type="term" value="C:cytosol"/>
    <property type="evidence" value="ECO:0007669"/>
    <property type="project" value="TreeGrafter"/>
</dbReference>
<dbReference type="InterPro" id="IPR001650">
    <property type="entry name" value="Helicase_C-like"/>
</dbReference>
<dbReference type="Gene3D" id="3.40.50.300">
    <property type="entry name" value="P-loop containing nucleotide triphosphate hydrolases"/>
    <property type="match status" value="1"/>
</dbReference>
<dbReference type="PROSITE" id="PS51194">
    <property type="entry name" value="HELICASE_CTER"/>
    <property type="match status" value="1"/>
</dbReference>
<evidence type="ECO:0000313" key="2">
    <source>
        <dbReference type="EMBL" id="QJA76948.1"/>
    </source>
</evidence>
<evidence type="ECO:0000259" key="1">
    <source>
        <dbReference type="PROSITE" id="PS51194"/>
    </source>
</evidence>
<dbReference type="InterPro" id="IPR027417">
    <property type="entry name" value="P-loop_NTPase"/>
</dbReference>
<dbReference type="SUPFAM" id="SSF52540">
    <property type="entry name" value="P-loop containing nucleoside triphosphate hydrolases"/>
    <property type="match status" value="1"/>
</dbReference>
<accession>A0A6M3K5D5</accession>
<dbReference type="Pfam" id="PF00271">
    <property type="entry name" value="Helicase_C"/>
    <property type="match status" value="1"/>
</dbReference>
<reference evidence="2" key="1">
    <citation type="submission" date="2020-03" db="EMBL/GenBank/DDBJ databases">
        <title>The deep terrestrial virosphere.</title>
        <authorList>
            <person name="Holmfeldt K."/>
            <person name="Nilsson E."/>
            <person name="Simone D."/>
            <person name="Lopez-Fernandez M."/>
            <person name="Wu X."/>
            <person name="de Brujin I."/>
            <person name="Lundin D."/>
            <person name="Andersson A."/>
            <person name="Bertilsson S."/>
            <person name="Dopson M."/>
        </authorList>
    </citation>
    <scope>NUCLEOTIDE SEQUENCE</scope>
    <source>
        <strain evidence="2">MM415A01398</strain>
    </source>
</reference>
<proteinExistence type="predicted"/>
<organism evidence="2">
    <name type="scientific">viral metagenome</name>
    <dbReference type="NCBI Taxonomy" id="1070528"/>
    <lineage>
        <taxon>unclassified sequences</taxon>
        <taxon>metagenomes</taxon>
        <taxon>organismal metagenomes</taxon>
    </lineage>
</organism>
<keyword evidence="2" id="KW-0067">ATP-binding</keyword>
<keyword evidence="2" id="KW-0378">Hydrolase</keyword>